<evidence type="ECO:0000313" key="3">
    <source>
        <dbReference type="Proteomes" id="UP000789831"/>
    </source>
</evidence>
<keyword evidence="3" id="KW-1185">Reference proteome</keyword>
<accession>A0A9N9EV45</accession>
<keyword evidence="1" id="KW-0175">Coiled coil</keyword>
<name>A0A9N9EV45_9GLOM</name>
<gene>
    <name evidence="2" type="ORF">AGERDE_LOCUS13120</name>
</gene>
<evidence type="ECO:0000313" key="2">
    <source>
        <dbReference type="EMBL" id="CAG8691457.1"/>
    </source>
</evidence>
<organism evidence="2 3">
    <name type="scientific">Ambispora gerdemannii</name>
    <dbReference type="NCBI Taxonomy" id="144530"/>
    <lineage>
        <taxon>Eukaryota</taxon>
        <taxon>Fungi</taxon>
        <taxon>Fungi incertae sedis</taxon>
        <taxon>Mucoromycota</taxon>
        <taxon>Glomeromycotina</taxon>
        <taxon>Glomeromycetes</taxon>
        <taxon>Archaeosporales</taxon>
        <taxon>Ambisporaceae</taxon>
        <taxon>Ambispora</taxon>
    </lineage>
</organism>
<protein>
    <submittedName>
        <fullName evidence="2">11902_t:CDS:1</fullName>
    </submittedName>
</protein>
<reference evidence="2" key="1">
    <citation type="submission" date="2021-06" db="EMBL/GenBank/DDBJ databases">
        <authorList>
            <person name="Kallberg Y."/>
            <person name="Tangrot J."/>
            <person name="Rosling A."/>
        </authorList>
    </citation>
    <scope>NUCLEOTIDE SEQUENCE</scope>
    <source>
        <strain evidence="2">MT106</strain>
    </source>
</reference>
<dbReference type="EMBL" id="CAJVPL010014634">
    <property type="protein sequence ID" value="CAG8691457.1"/>
    <property type="molecule type" value="Genomic_DNA"/>
</dbReference>
<proteinExistence type="predicted"/>
<evidence type="ECO:0000256" key="1">
    <source>
        <dbReference type="SAM" id="Coils"/>
    </source>
</evidence>
<dbReference type="AlphaFoldDB" id="A0A9N9EV45"/>
<dbReference type="Proteomes" id="UP000789831">
    <property type="component" value="Unassembled WGS sequence"/>
</dbReference>
<sequence length="136" mass="15709">AKFVNAGITQFQELEYQHNELKKIYEELLNHDQSLTARIKDLASENIHLVRQIEHQEQKNKRLTSSTSAGGGLSLFAELNQANKSEETEKKIAELEQQLTEKEKQLIASETKLLELEARTKNEQRDYLENETQKNA</sequence>
<feature type="non-terminal residue" evidence="2">
    <location>
        <position position="1"/>
    </location>
</feature>
<feature type="coiled-coil region" evidence="1">
    <location>
        <begin position="11"/>
        <end position="119"/>
    </location>
</feature>
<comment type="caution">
    <text evidence="2">The sequence shown here is derived from an EMBL/GenBank/DDBJ whole genome shotgun (WGS) entry which is preliminary data.</text>
</comment>